<gene>
    <name evidence="2" type="ORF">CPB84DRAFT_1814790</name>
</gene>
<sequence length="424" mass="45901">MSTVSLPSYVAPSLNRIPSYSAEPGDFEHRIALGDRFRIRPTGIFVKESKGGGVKLRLSSQEENIALPGVVELSKPEGVTSVEIEGRLLLREIAEGGTASAKLCLNTALLWIKDPVNTHCPTALRFALRLPNTFTYEEKTYPLPPTFDVKLSGLPGFVATIDYSVTAMVAKPNGVPVPKVKSKALGIHVGSTHVSTPFVYYPRSRPASPIPPPLMHSSAGFLLTQDWKAFDYVISSKSSARPNITAKLYVPASRIFSMSQPIPFHLALESSAVSLAAFLPLSPTSSSVGRKITRVQLMRQTTVDVRNTTIVGAKTDMWRVDCIGEGTFKHAGDGPSFMTYSGEIMVERTKIPAFRAAGLSVKDCLLFTINPTDPSKTPFAELREVIPIRLATEPWTPNGAGIGGRPESVLESPTPPTPNEALNF</sequence>
<organism evidence="2 3">
    <name type="scientific">Gymnopilus junonius</name>
    <name type="common">Spectacular rustgill mushroom</name>
    <name type="synonym">Gymnopilus spectabilis subsp. junonius</name>
    <dbReference type="NCBI Taxonomy" id="109634"/>
    <lineage>
        <taxon>Eukaryota</taxon>
        <taxon>Fungi</taxon>
        <taxon>Dikarya</taxon>
        <taxon>Basidiomycota</taxon>
        <taxon>Agaricomycotina</taxon>
        <taxon>Agaricomycetes</taxon>
        <taxon>Agaricomycetidae</taxon>
        <taxon>Agaricales</taxon>
        <taxon>Agaricineae</taxon>
        <taxon>Hymenogastraceae</taxon>
        <taxon>Gymnopilus</taxon>
    </lineage>
</organism>
<evidence type="ECO:0000313" key="2">
    <source>
        <dbReference type="EMBL" id="KAF8903178.1"/>
    </source>
</evidence>
<dbReference type="EMBL" id="JADNYJ010000032">
    <property type="protein sequence ID" value="KAF8903178.1"/>
    <property type="molecule type" value="Genomic_DNA"/>
</dbReference>
<proteinExistence type="predicted"/>
<dbReference type="OrthoDB" id="3242181at2759"/>
<accession>A0A9P5TNG6</accession>
<reference evidence="2" key="1">
    <citation type="submission" date="2020-11" db="EMBL/GenBank/DDBJ databases">
        <authorList>
            <consortium name="DOE Joint Genome Institute"/>
            <person name="Ahrendt S."/>
            <person name="Riley R."/>
            <person name="Andreopoulos W."/>
            <person name="LaButti K."/>
            <person name="Pangilinan J."/>
            <person name="Ruiz-duenas F.J."/>
            <person name="Barrasa J.M."/>
            <person name="Sanchez-Garcia M."/>
            <person name="Camarero S."/>
            <person name="Miyauchi S."/>
            <person name="Serrano A."/>
            <person name="Linde D."/>
            <person name="Babiker R."/>
            <person name="Drula E."/>
            <person name="Ayuso-Fernandez I."/>
            <person name="Pacheco R."/>
            <person name="Padilla G."/>
            <person name="Ferreira P."/>
            <person name="Barriuso J."/>
            <person name="Kellner H."/>
            <person name="Castanera R."/>
            <person name="Alfaro M."/>
            <person name="Ramirez L."/>
            <person name="Pisabarro A.G."/>
            <person name="Kuo A."/>
            <person name="Tritt A."/>
            <person name="Lipzen A."/>
            <person name="He G."/>
            <person name="Yan M."/>
            <person name="Ng V."/>
            <person name="Cullen D."/>
            <person name="Martin F."/>
            <person name="Rosso M.-N."/>
            <person name="Henrissat B."/>
            <person name="Hibbett D."/>
            <person name="Martinez A.T."/>
            <person name="Grigoriev I.V."/>
        </authorList>
    </citation>
    <scope>NUCLEOTIDE SEQUENCE</scope>
    <source>
        <strain evidence="2">AH 44721</strain>
    </source>
</reference>
<evidence type="ECO:0000313" key="3">
    <source>
        <dbReference type="Proteomes" id="UP000724874"/>
    </source>
</evidence>
<feature type="region of interest" description="Disordered" evidence="1">
    <location>
        <begin position="396"/>
        <end position="424"/>
    </location>
</feature>
<keyword evidence="3" id="KW-1185">Reference proteome</keyword>
<name>A0A9P5TNG6_GYMJU</name>
<evidence type="ECO:0000256" key="1">
    <source>
        <dbReference type="SAM" id="MobiDB-lite"/>
    </source>
</evidence>
<dbReference type="Proteomes" id="UP000724874">
    <property type="component" value="Unassembled WGS sequence"/>
</dbReference>
<comment type="caution">
    <text evidence="2">The sequence shown here is derived from an EMBL/GenBank/DDBJ whole genome shotgun (WGS) entry which is preliminary data.</text>
</comment>
<dbReference type="AlphaFoldDB" id="A0A9P5TNG6"/>
<protein>
    <submittedName>
        <fullName evidence="2">Uncharacterized protein</fullName>
    </submittedName>
</protein>